<organism evidence="2 3">
    <name type="scientific">Aegilops tauschii subsp. strangulata</name>
    <name type="common">Goatgrass</name>
    <dbReference type="NCBI Taxonomy" id="200361"/>
    <lineage>
        <taxon>Eukaryota</taxon>
        <taxon>Viridiplantae</taxon>
        <taxon>Streptophyta</taxon>
        <taxon>Embryophyta</taxon>
        <taxon>Tracheophyta</taxon>
        <taxon>Spermatophyta</taxon>
        <taxon>Magnoliopsida</taxon>
        <taxon>Liliopsida</taxon>
        <taxon>Poales</taxon>
        <taxon>Poaceae</taxon>
        <taxon>BOP clade</taxon>
        <taxon>Pooideae</taxon>
        <taxon>Triticodae</taxon>
        <taxon>Triticeae</taxon>
        <taxon>Triticinae</taxon>
        <taxon>Aegilops</taxon>
    </lineage>
</organism>
<evidence type="ECO:0000313" key="2">
    <source>
        <dbReference type="EnsemblPlants" id="AET7Gv20500800.13"/>
    </source>
</evidence>
<dbReference type="Proteomes" id="UP000015105">
    <property type="component" value="Chromosome 7D"/>
</dbReference>
<feature type="region of interest" description="Disordered" evidence="1">
    <location>
        <begin position="65"/>
        <end position="103"/>
    </location>
</feature>
<accession>A0A453R8M4</accession>
<sequence length="264" mass="28019">PFFLSHRTARTPLSSSPYAATLLSHPTLAPDDAPPPTIFPHRLPALPHRPHLLPLGAAHLKRMSAAPPLPDSVASRGRRPRLPRRGASPPTTSMPIPPPAPPPPTFSLSLFPWPAHACGGRPATRHLRPVVVGGCSSTAVVQKHSFAWPRRICARAALGEEPPCSAATWFAPLLSATGRGPRDGDATGSATEVLEVARSDRRPKCFGCGDHGWDYRSCFCVSRASGRDHKFLSKAVEEGVNCGHGGLFGSDAMDAAALSHRPPP</sequence>
<dbReference type="Gramene" id="AET7Gv20500800.13">
    <property type="protein sequence ID" value="AET7Gv20500800.13"/>
    <property type="gene ID" value="AET7Gv20500800"/>
</dbReference>
<reference evidence="2" key="3">
    <citation type="journal article" date="2017" name="Nature">
        <title>Genome sequence of the progenitor of the wheat D genome Aegilops tauschii.</title>
        <authorList>
            <person name="Luo M.C."/>
            <person name="Gu Y.Q."/>
            <person name="Puiu D."/>
            <person name="Wang H."/>
            <person name="Twardziok S.O."/>
            <person name="Deal K.R."/>
            <person name="Huo N."/>
            <person name="Zhu T."/>
            <person name="Wang L."/>
            <person name="Wang Y."/>
            <person name="McGuire P.E."/>
            <person name="Liu S."/>
            <person name="Long H."/>
            <person name="Ramasamy R.K."/>
            <person name="Rodriguez J.C."/>
            <person name="Van S.L."/>
            <person name="Yuan L."/>
            <person name="Wang Z."/>
            <person name="Xia Z."/>
            <person name="Xiao L."/>
            <person name="Anderson O.D."/>
            <person name="Ouyang S."/>
            <person name="Liang Y."/>
            <person name="Zimin A.V."/>
            <person name="Pertea G."/>
            <person name="Qi P."/>
            <person name="Bennetzen J.L."/>
            <person name="Dai X."/>
            <person name="Dawson M.W."/>
            <person name="Muller H.G."/>
            <person name="Kugler K."/>
            <person name="Rivarola-Duarte L."/>
            <person name="Spannagl M."/>
            <person name="Mayer K.F.X."/>
            <person name="Lu F.H."/>
            <person name="Bevan M.W."/>
            <person name="Leroy P."/>
            <person name="Li P."/>
            <person name="You F.M."/>
            <person name="Sun Q."/>
            <person name="Liu Z."/>
            <person name="Lyons E."/>
            <person name="Wicker T."/>
            <person name="Salzberg S.L."/>
            <person name="Devos K.M."/>
            <person name="Dvorak J."/>
        </authorList>
    </citation>
    <scope>NUCLEOTIDE SEQUENCE [LARGE SCALE GENOMIC DNA]</scope>
    <source>
        <strain evidence="2">cv. AL8/78</strain>
    </source>
</reference>
<reference evidence="2" key="4">
    <citation type="submission" date="2019-03" db="UniProtKB">
        <authorList>
            <consortium name="EnsemblPlants"/>
        </authorList>
    </citation>
    <scope>IDENTIFICATION</scope>
</reference>
<proteinExistence type="predicted"/>
<evidence type="ECO:0000256" key="1">
    <source>
        <dbReference type="SAM" id="MobiDB-lite"/>
    </source>
</evidence>
<dbReference type="EnsemblPlants" id="AET7Gv20500800.13">
    <property type="protein sequence ID" value="AET7Gv20500800.13"/>
    <property type="gene ID" value="AET7Gv20500800"/>
</dbReference>
<name>A0A453R8M4_AEGTS</name>
<dbReference type="STRING" id="200361.A0A453R8M4"/>
<evidence type="ECO:0000313" key="3">
    <source>
        <dbReference type="Proteomes" id="UP000015105"/>
    </source>
</evidence>
<dbReference type="AlphaFoldDB" id="A0A453R8M4"/>
<keyword evidence="3" id="KW-1185">Reference proteome</keyword>
<reference evidence="2" key="5">
    <citation type="journal article" date="2021" name="G3 (Bethesda)">
        <title>Aegilops tauschii genome assembly Aet v5.0 features greater sequence contiguity and improved annotation.</title>
        <authorList>
            <person name="Wang L."/>
            <person name="Zhu T."/>
            <person name="Rodriguez J.C."/>
            <person name="Deal K.R."/>
            <person name="Dubcovsky J."/>
            <person name="McGuire P.E."/>
            <person name="Lux T."/>
            <person name="Spannagl M."/>
            <person name="Mayer K.F.X."/>
            <person name="Baldrich P."/>
            <person name="Meyers B.C."/>
            <person name="Huo N."/>
            <person name="Gu Y.Q."/>
            <person name="Zhou H."/>
            <person name="Devos K.M."/>
            <person name="Bennetzen J.L."/>
            <person name="Unver T."/>
            <person name="Budak H."/>
            <person name="Gulick P.J."/>
            <person name="Galiba G."/>
            <person name="Kalapos B."/>
            <person name="Nelson D.R."/>
            <person name="Li P."/>
            <person name="You F.M."/>
            <person name="Luo M.C."/>
            <person name="Dvorak J."/>
        </authorList>
    </citation>
    <scope>NUCLEOTIDE SEQUENCE [LARGE SCALE GENOMIC DNA]</scope>
    <source>
        <strain evidence="2">cv. AL8/78</strain>
    </source>
</reference>
<reference evidence="3" key="1">
    <citation type="journal article" date="2014" name="Science">
        <title>Ancient hybridizations among the ancestral genomes of bread wheat.</title>
        <authorList>
            <consortium name="International Wheat Genome Sequencing Consortium,"/>
            <person name="Marcussen T."/>
            <person name="Sandve S.R."/>
            <person name="Heier L."/>
            <person name="Spannagl M."/>
            <person name="Pfeifer M."/>
            <person name="Jakobsen K.S."/>
            <person name="Wulff B.B."/>
            <person name="Steuernagel B."/>
            <person name="Mayer K.F."/>
            <person name="Olsen O.A."/>
        </authorList>
    </citation>
    <scope>NUCLEOTIDE SEQUENCE [LARGE SCALE GENOMIC DNA]</scope>
    <source>
        <strain evidence="3">cv. AL8/78</strain>
    </source>
</reference>
<feature type="compositionally biased region" description="Low complexity" evidence="1">
    <location>
        <begin position="85"/>
        <end position="94"/>
    </location>
</feature>
<protein>
    <submittedName>
        <fullName evidence="2">Uncharacterized protein</fullName>
    </submittedName>
</protein>
<reference evidence="3" key="2">
    <citation type="journal article" date="2017" name="Nat. Plants">
        <title>The Aegilops tauschii genome reveals multiple impacts of transposons.</title>
        <authorList>
            <person name="Zhao G."/>
            <person name="Zou C."/>
            <person name="Li K."/>
            <person name="Wang K."/>
            <person name="Li T."/>
            <person name="Gao L."/>
            <person name="Zhang X."/>
            <person name="Wang H."/>
            <person name="Yang Z."/>
            <person name="Liu X."/>
            <person name="Jiang W."/>
            <person name="Mao L."/>
            <person name="Kong X."/>
            <person name="Jiao Y."/>
            <person name="Jia J."/>
        </authorList>
    </citation>
    <scope>NUCLEOTIDE SEQUENCE [LARGE SCALE GENOMIC DNA]</scope>
    <source>
        <strain evidence="3">cv. AL8/78</strain>
    </source>
</reference>